<keyword evidence="5" id="KW-0808">Transferase</keyword>
<dbReference type="InterPro" id="IPR036097">
    <property type="entry name" value="HisK_dim/P_sf"/>
</dbReference>
<keyword evidence="7" id="KW-0418">Kinase</keyword>
<dbReference type="RefSeq" id="WP_035461310.1">
    <property type="nucleotide sequence ID" value="NZ_ARXX01000057.1"/>
</dbReference>
<dbReference type="InterPro" id="IPR036890">
    <property type="entry name" value="HATPase_C_sf"/>
</dbReference>
<keyword evidence="4" id="KW-0597">Phosphoprotein</keyword>
<dbReference type="SUPFAM" id="SSF55874">
    <property type="entry name" value="ATPase domain of HSP90 chaperone/DNA topoisomerase II/histidine kinase"/>
    <property type="match status" value="1"/>
</dbReference>
<gene>
    <name evidence="14" type="ORF">Y5W_03065</name>
</gene>
<dbReference type="SMART" id="SM00387">
    <property type="entry name" value="HATPase_c"/>
    <property type="match status" value="1"/>
</dbReference>
<keyword evidence="9" id="KW-0902">Two-component regulatory system</keyword>
<dbReference type="Proteomes" id="UP000662703">
    <property type="component" value="Unassembled WGS sequence"/>
</dbReference>
<comment type="caution">
    <text evidence="14">The sequence shown here is derived from an EMBL/GenBank/DDBJ whole genome shotgun (WGS) entry which is preliminary data.</text>
</comment>
<evidence type="ECO:0000256" key="5">
    <source>
        <dbReference type="ARBA" id="ARBA00022679"/>
    </source>
</evidence>
<dbReference type="SUPFAM" id="SSF47384">
    <property type="entry name" value="Homodimeric domain of signal transducing histidine kinase"/>
    <property type="match status" value="1"/>
</dbReference>
<dbReference type="Gene3D" id="1.10.287.130">
    <property type="match status" value="1"/>
</dbReference>
<dbReference type="EMBL" id="ARXX01000057">
    <property type="protein sequence ID" value="MBF5057771.1"/>
    <property type="molecule type" value="Genomic_DNA"/>
</dbReference>
<dbReference type="PROSITE" id="PS50885">
    <property type="entry name" value="HAMP"/>
    <property type="match status" value="1"/>
</dbReference>
<comment type="catalytic activity">
    <reaction evidence="1">
        <text>ATP + protein L-histidine = ADP + protein N-phospho-L-histidine.</text>
        <dbReference type="EC" id="2.7.13.3"/>
    </reaction>
</comment>
<keyword evidence="8 11" id="KW-1133">Transmembrane helix</keyword>
<dbReference type="InterPro" id="IPR050428">
    <property type="entry name" value="TCS_sensor_his_kinase"/>
</dbReference>
<organism evidence="14 15">
    <name type="scientific">Alloalcanivorax profundimaris</name>
    <dbReference type="NCBI Taxonomy" id="2735259"/>
    <lineage>
        <taxon>Bacteria</taxon>
        <taxon>Pseudomonadati</taxon>
        <taxon>Pseudomonadota</taxon>
        <taxon>Gammaproteobacteria</taxon>
        <taxon>Oceanospirillales</taxon>
        <taxon>Alcanivoracaceae</taxon>
        <taxon>Alloalcanivorax</taxon>
    </lineage>
</organism>
<dbReference type="SMART" id="SM00388">
    <property type="entry name" value="HisKA"/>
    <property type="match status" value="1"/>
</dbReference>
<dbReference type="Pfam" id="PF00512">
    <property type="entry name" value="HisKA"/>
    <property type="match status" value="1"/>
</dbReference>
<comment type="subcellular location">
    <subcellularLocation>
        <location evidence="2">Membrane</location>
    </subcellularLocation>
</comment>
<dbReference type="PANTHER" id="PTHR45436:SF16">
    <property type="entry name" value="HISTIDINE KINASE"/>
    <property type="match status" value="1"/>
</dbReference>
<name>A0ABS0AWF5_9GAMM</name>
<dbReference type="InterPro" id="IPR003594">
    <property type="entry name" value="HATPase_dom"/>
</dbReference>
<evidence type="ECO:0000256" key="4">
    <source>
        <dbReference type="ARBA" id="ARBA00022553"/>
    </source>
</evidence>
<feature type="domain" description="Histidine kinase" evidence="12">
    <location>
        <begin position="216"/>
        <end position="415"/>
    </location>
</feature>
<evidence type="ECO:0000313" key="15">
    <source>
        <dbReference type="Proteomes" id="UP000662703"/>
    </source>
</evidence>
<protein>
    <recommendedName>
        <fullName evidence="3">histidine kinase</fullName>
        <ecNumber evidence="3">2.7.13.3</ecNumber>
    </recommendedName>
</protein>
<evidence type="ECO:0000313" key="14">
    <source>
        <dbReference type="EMBL" id="MBF5057771.1"/>
    </source>
</evidence>
<feature type="transmembrane region" description="Helical" evidence="11">
    <location>
        <begin position="12"/>
        <end position="32"/>
    </location>
</feature>
<evidence type="ECO:0000259" key="12">
    <source>
        <dbReference type="PROSITE" id="PS50109"/>
    </source>
</evidence>
<feature type="domain" description="HAMP" evidence="13">
    <location>
        <begin position="155"/>
        <end position="208"/>
    </location>
</feature>
<dbReference type="InterPro" id="IPR003660">
    <property type="entry name" value="HAMP_dom"/>
</dbReference>
<dbReference type="InterPro" id="IPR005467">
    <property type="entry name" value="His_kinase_dom"/>
</dbReference>
<keyword evidence="6 11" id="KW-0812">Transmembrane</keyword>
<evidence type="ECO:0000259" key="13">
    <source>
        <dbReference type="PROSITE" id="PS50885"/>
    </source>
</evidence>
<dbReference type="PRINTS" id="PR00344">
    <property type="entry name" value="BCTRLSENSOR"/>
</dbReference>
<evidence type="ECO:0000256" key="9">
    <source>
        <dbReference type="ARBA" id="ARBA00023012"/>
    </source>
</evidence>
<accession>A0ABS0AWF5</accession>
<dbReference type="CDD" id="cd00082">
    <property type="entry name" value="HisKA"/>
    <property type="match status" value="1"/>
</dbReference>
<dbReference type="InterPro" id="IPR003661">
    <property type="entry name" value="HisK_dim/P_dom"/>
</dbReference>
<sequence>MKVKTLRYRLILVTAVIVTVTSTLFAGGLLLIKQQLEEATFGKIVSRHIDILLADPANADSLDNPLLNEWQYYRGDDVQRLPADIQALPPGAYHSIKLDKRHYHLQIVSDAGDKVYLLYDISDWEEQEHTLLAILLAGMLVVLIVALYLASKAADSVLEPVRRLTQRLTGLSPKQRGVRIEAEFGDSDISQIAAAVDSYLERIDHFVDRERSFTAAASHELRTPLSVMIGAVDIIEADCPQPATQRAVTRIRRACSEMLAFIEAALFLSREEDRTIYEGGPCTVSNVAEQLVADLKGDIDAAGIELSTHVDTALTVQAPESLVKIMLSNLLRNAIEHSHHGRIDINSDGHSLEIGDTGSGIAEADLPRIFDRSYTTKPGGTGLGLNLVKRICDRYGWTIDITSKAGAGTTVKLTF</sequence>
<dbReference type="Pfam" id="PF02518">
    <property type="entry name" value="HATPase_c"/>
    <property type="match status" value="1"/>
</dbReference>
<dbReference type="EC" id="2.7.13.3" evidence="3"/>
<evidence type="ECO:0000256" key="3">
    <source>
        <dbReference type="ARBA" id="ARBA00012438"/>
    </source>
</evidence>
<keyword evidence="15" id="KW-1185">Reference proteome</keyword>
<dbReference type="InterPro" id="IPR004358">
    <property type="entry name" value="Sig_transdc_His_kin-like_C"/>
</dbReference>
<proteinExistence type="predicted"/>
<evidence type="ECO:0000256" key="11">
    <source>
        <dbReference type="SAM" id="Phobius"/>
    </source>
</evidence>
<evidence type="ECO:0000256" key="8">
    <source>
        <dbReference type="ARBA" id="ARBA00022989"/>
    </source>
</evidence>
<reference evidence="14 15" key="1">
    <citation type="submission" date="2012-09" db="EMBL/GenBank/DDBJ databases">
        <title>Genome Sequence of alkane-degrading Bacterium Alcanivorax sp. 521-1.</title>
        <authorList>
            <person name="Lai Q."/>
            <person name="Shao Z."/>
        </authorList>
    </citation>
    <scope>NUCLEOTIDE SEQUENCE [LARGE SCALE GENOMIC DNA]</scope>
    <source>
        <strain evidence="14 15">521-1</strain>
    </source>
</reference>
<evidence type="ECO:0000256" key="7">
    <source>
        <dbReference type="ARBA" id="ARBA00022777"/>
    </source>
</evidence>
<dbReference type="PANTHER" id="PTHR45436">
    <property type="entry name" value="SENSOR HISTIDINE KINASE YKOH"/>
    <property type="match status" value="1"/>
</dbReference>
<dbReference type="PROSITE" id="PS50109">
    <property type="entry name" value="HIS_KIN"/>
    <property type="match status" value="1"/>
</dbReference>
<feature type="transmembrane region" description="Helical" evidence="11">
    <location>
        <begin position="131"/>
        <end position="150"/>
    </location>
</feature>
<keyword evidence="10 11" id="KW-0472">Membrane</keyword>
<dbReference type="Gene3D" id="3.30.565.10">
    <property type="entry name" value="Histidine kinase-like ATPase, C-terminal domain"/>
    <property type="match status" value="1"/>
</dbReference>
<evidence type="ECO:0000256" key="2">
    <source>
        <dbReference type="ARBA" id="ARBA00004370"/>
    </source>
</evidence>
<evidence type="ECO:0000256" key="10">
    <source>
        <dbReference type="ARBA" id="ARBA00023136"/>
    </source>
</evidence>
<evidence type="ECO:0000256" key="1">
    <source>
        <dbReference type="ARBA" id="ARBA00000085"/>
    </source>
</evidence>
<evidence type="ECO:0000256" key="6">
    <source>
        <dbReference type="ARBA" id="ARBA00022692"/>
    </source>
</evidence>